<evidence type="ECO:0000313" key="2">
    <source>
        <dbReference type="Proteomes" id="UP000003755"/>
    </source>
</evidence>
<name>C9L516_BLAHA</name>
<proteinExistence type="predicted"/>
<dbReference type="Proteomes" id="UP000003755">
    <property type="component" value="Unassembled WGS sequence"/>
</dbReference>
<organism evidence="1 2">
    <name type="scientific">Blautia hansenii DSM 20583</name>
    <dbReference type="NCBI Taxonomy" id="537007"/>
    <lineage>
        <taxon>Bacteria</taxon>
        <taxon>Bacillati</taxon>
        <taxon>Bacillota</taxon>
        <taxon>Clostridia</taxon>
        <taxon>Lachnospirales</taxon>
        <taxon>Lachnospiraceae</taxon>
        <taxon>Blautia</taxon>
    </lineage>
</organism>
<reference evidence="1" key="1">
    <citation type="submission" date="2009-09" db="EMBL/GenBank/DDBJ databases">
        <authorList>
            <person name="Weinstock G."/>
            <person name="Sodergren E."/>
            <person name="Clifton S."/>
            <person name="Fulton L."/>
            <person name="Fulton B."/>
            <person name="Courtney L."/>
            <person name="Fronick C."/>
            <person name="Harrison M."/>
            <person name="Strong C."/>
            <person name="Farmer C."/>
            <person name="Delahaunty K."/>
            <person name="Markovic C."/>
            <person name="Hall O."/>
            <person name="Minx P."/>
            <person name="Tomlinson C."/>
            <person name="Mitreva M."/>
            <person name="Nelson J."/>
            <person name="Hou S."/>
            <person name="Wollam A."/>
            <person name="Pepin K.H."/>
            <person name="Johnson M."/>
            <person name="Bhonagiri V."/>
            <person name="Nash W.E."/>
            <person name="Warren W."/>
            <person name="Chinwalla A."/>
            <person name="Mardis E.R."/>
            <person name="Wilson R.K."/>
        </authorList>
    </citation>
    <scope>NUCLEOTIDE SEQUENCE [LARGE SCALE GENOMIC DNA]</scope>
    <source>
        <strain evidence="1">DSM 20583</strain>
    </source>
</reference>
<dbReference type="EMBL" id="ABYU02000010">
    <property type="protein sequence ID" value="EEX22850.1"/>
    <property type="molecule type" value="Genomic_DNA"/>
</dbReference>
<dbReference type="STRING" id="537007.BLAHAN_04466"/>
<gene>
    <name evidence="1" type="ORF">BLAHAN_04466</name>
</gene>
<sequence length="40" mass="4340">MLWFLSVNRAKNGAKKTNKPPAMQVCSQIALASSKKPPVV</sequence>
<keyword evidence="2" id="KW-1185">Reference proteome</keyword>
<dbReference type="AlphaFoldDB" id="C9L516"/>
<accession>C9L516</accession>
<evidence type="ECO:0000313" key="1">
    <source>
        <dbReference type="EMBL" id="EEX22850.1"/>
    </source>
</evidence>
<comment type="caution">
    <text evidence="1">The sequence shown here is derived from an EMBL/GenBank/DDBJ whole genome shotgun (WGS) entry which is preliminary data.</text>
</comment>
<protein>
    <submittedName>
        <fullName evidence="1">Uncharacterized protein</fullName>
    </submittedName>
</protein>
<dbReference type="HOGENOM" id="CLU_3285685_0_0_9"/>